<dbReference type="SUPFAM" id="SSF81296">
    <property type="entry name" value="E set domains"/>
    <property type="match status" value="2"/>
</dbReference>
<comment type="subunit">
    <text evidence="9">Monomer.</text>
</comment>
<evidence type="ECO:0000256" key="8">
    <source>
        <dbReference type="ARBA" id="ARBA00023277"/>
    </source>
</evidence>
<keyword evidence="8 9" id="KW-0119">Carbohydrate metabolism</keyword>
<dbReference type="PANTHER" id="PTHR43651:SF3">
    <property type="entry name" value="1,4-ALPHA-GLUCAN-BRANCHING ENZYME"/>
    <property type="match status" value="1"/>
</dbReference>
<evidence type="ECO:0000256" key="6">
    <source>
        <dbReference type="ARBA" id="ARBA00022679"/>
    </source>
</evidence>
<comment type="function">
    <text evidence="9">Catalyzes the formation of the alpha-1,6-glucosidic linkages in glycogen by scission of a 1,4-alpha-linked oligosaccharide from growing alpha-1,4-glucan chains and the subsequent attachment of the oligosaccharide to the alpha-1,6 position.</text>
</comment>
<dbReference type="Gene3D" id="2.60.40.10">
    <property type="entry name" value="Immunoglobulins"/>
    <property type="match status" value="2"/>
</dbReference>
<dbReference type="Gene3D" id="3.20.20.80">
    <property type="entry name" value="Glycosidases"/>
    <property type="match status" value="1"/>
</dbReference>
<protein>
    <recommendedName>
        <fullName evidence="9">1,4-alpha-glucan branching enzyme GlgB</fullName>
        <ecNumber evidence="9">2.4.1.18</ecNumber>
    </recommendedName>
    <alternativeName>
        <fullName evidence="9">1,4-alpha-D-glucan:1,4-alpha-D-glucan 6-glucosyl-transferase</fullName>
    </alternativeName>
    <alternativeName>
        <fullName evidence="9">Alpha-(1-&gt;4)-glucan branching enzyme</fullName>
    </alternativeName>
    <alternativeName>
        <fullName evidence="9">Glycogen branching enzyme</fullName>
        <shortName evidence="9">BE</shortName>
    </alternativeName>
</protein>
<dbReference type="InterPro" id="IPR004193">
    <property type="entry name" value="Glyco_hydro_13_N"/>
</dbReference>
<dbReference type="SUPFAM" id="SSF51445">
    <property type="entry name" value="(Trans)glycosidases"/>
    <property type="match status" value="1"/>
</dbReference>
<comment type="caution">
    <text evidence="11">The sequence shown here is derived from an EMBL/GenBank/DDBJ whole genome shotgun (WGS) entry which is preliminary data.</text>
</comment>
<evidence type="ECO:0000256" key="3">
    <source>
        <dbReference type="ARBA" id="ARBA00009000"/>
    </source>
</evidence>
<dbReference type="InterPro" id="IPR006407">
    <property type="entry name" value="GlgB"/>
</dbReference>
<proteinExistence type="inferred from homology"/>
<evidence type="ECO:0000256" key="9">
    <source>
        <dbReference type="HAMAP-Rule" id="MF_00685"/>
    </source>
</evidence>
<dbReference type="InterPro" id="IPR054169">
    <property type="entry name" value="GlgB_N"/>
</dbReference>
<dbReference type="Pfam" id="PF02922">
    <property type="entry name" value="CBM_48"/>
    <property type="match status" value="1"/>
</dbReference>
<keyword evidence="12" id="KW-1185">Reference proteome</keyword>
<dbReference type="InterPro" id="IPR044143">
    <property type="entry name" value="GlgB_N_E_set_prok"/>
</dbReference>
<dbReference type="Pfam" id="PF02806">
    <property type="entry name" value="Alpha-amylase_C"/>
    <property type="match status" value="1"/>
</dbReference>
<evidence type="ECO:0000256" key="1">
    <source>
        <dbReference type="ARBA" id="ARBA00000826"/>
    </source>
</evidence>
<dbReference type="CDD" id="cd02855">
    <property type="entry name" value="E_set_GBE_prok_N"/>
    <property type="match status" value="1"/>
</dbReference>
<dbReference type="SMART" id="SM00642">
    <property type="entry name" value="Aamy"/>
    <property type="match status" value="1"/>
</dbReference>
<keyword evidence="6 9" id="KW-0808">Transferase</keyword>
<dbReference type="HAMAP" id="MF_00685">
    <property type="entry name" value="GlgB"/>
    <property type="match status" value="1"/>
</dbReference>
<sequence>MSSVTLPRIADDTLQALAEGRHHEPHAVLGQHPVASGSVSDPVTVIRTLRPLARSVHAVLASGAHVELAHLGFGIWQGVSITGFSDYVIEARYDDGSVYTADDPYRFSPTLGEADTWLIQQGRHEELWNALGAHVREHWGVAAATRGVAFAVWAPNATAVRVVGDFNGWDGTGHAMRSMGGSGLWELFVPGLDVGALYKFDIRTQSGDWVRKADPLAQYTEVPPATASVVGESRYEWHDAEWLEARRTSHHDKPISIYELHFGSWRPGLNYREAADQLIEYVTWLGFTHVEFMPLAEHPFAGSWGYQVTGYYAATSRFGHPDDLRYLIDRLHQAGIGVIMDWVPGHFPKDDWALARFDGQPLYEHADPRLGEQKDWGTYVFDFGRTEVRNFLYANALYWLETFHVDGLRVDAVASMLYRDYSRNDGEWIPNIHGGREYLEAIGFLQETTATAYKRYPGIMMIAEESTSWSGVTRPTSGGGLGFGFKWNMGWMHDSLQYIERDPAYRSYHHNEITFAMVYAYSENFILPISHDEVVHGKGSLIDKMPGDHWQKRANLRAFLAFMWAHPGKQLLFMGQEFGQWAEWSEAKGLDWHLLDHDDHRQIASLVGELNRVYRENSAFWRYDTEPRGFEWIEAGDAQHNVLAFLRWSEDGPIVCAFNFSGAPHLGYRLGLPFGGDWAEIVNTDAEVFGGSGVGNLGRVHADDLAWGGRAASAAVNLPPLGAVFLRPTPPEVREAPAAPA</sequence>
<dbReference type="SUPFAM" id="SSF51011">
    <property type="entry name" value="Glycosyl hydrolase domain"/>
    <property type="match status" value="1"/>
</dbReference>
<gene>
    <name evidence="9 11" type="primary">glgB</name>
    <name evidence="11" type="ORF">GCM10022288_31870</name>
</gene>
<reference evidence="12" key="1">
    <citation type="journal article" date="2019" name="Int. J. Syst. Evol. Microbiol.">
        <title>The Global Catalogue of Microorganisms (GCM) 10K type strain sequencing project: providing services to taxonomists for standard genome sequencing and annotation.</title>
        <authorList>
            <consortium name="The Broad Institute Genomics Platform"/>
            <consortium name="The Broad Institute Genome Sequencing Center for Infectious Disease"/>
            <person name="Wu L."/>
            <person name="Ma J."/>
        </authorList>
    </citation>
    <scope>NUCLEOTIDE SEQUENCE [LARGE SCALE GENOMIC DNA]</scope>
    <source>
        <strain evidence="12">JCM 17593</strain>
    </source>
</reference>
<dbReference type="Pfam" id="PF22019">
    <property type="entry name" value="GlgB_N"/>
    <property type="match status" value="1"/>
</dbReference>
<dbReference type="PIRSF" id="PIRSF000463">
    <property type="entry name" value="GlgB"/>
    <property type="match status" value="1"/>
</dbReference>
<keyword evidence="4 9" id="KW-0321">Glycogen metabolism</keyword>
<dbReference type="InterPro" id="IPR013780">
    <property type="entry name" value="Glyco_hydro_b"/>
</dbReference>
<dbReference type="NCBIfam" id="NF008967">
    <property type="entry name" value="PRK12313.1"/>
    <property type="match status" value="1"/>
</dbReference>
<dbReference type="InterPro" id="IPR006048">
    <property type="entry name" value="A-amylase/branching_C"/>
</dbReference>
<dbReference type="PANTHER" id="PTHR43651">
    <property type="entry name" value="1,4-ALPHA-GLUCAN-BRANCHING ENZYME"/>
    <property type="match status" value="1"/>
</dbReference>
<dbReference type="Pfam" id="PF00128">
    <property type="entry name" value="Alpha-amylase"/>
    <property type="match status" value="1"/>
</dbReference>
<dbReference type="Gene3D" id="2.60.40.1180">
    <property type="entry name" value="Golgi alpha-mannosidase II"/>
    <property type="match status" value="1"/>
</dbReference>
<dbReference type="RefSeq" id="WP_344778743.1">
    <property type="nucleotide sequence ID" value="NZ_BAABBX010000018.1"/>
</dbReference>
<dbReference type="InterPro" id="IPR037439">
    <property type="entry name" value="Branching_enzy"/>
</dbReference>
<evidence type="ECO:0000259" key="10">
    <source>
        <dbReference type="SMART" id="SM00642"/>
    </source>
</evidence>
<comment type="pathway">
    <text evidence="2 9">Glycan biosynthesis; glycogen biosynthesis.</text>
</comment>
<dbReference type="CDD" id="cd11322">
    <property type="entry name" value="AmyAc_Glg_BE"/>
    <property type="match status" value="1"/>
</dbReference>
<keyword evidence="5 9" id="KW-0328">Glycosyltransferase</keyword>
<dbReference type="InterPro" id="IPR017853">
    <property type="entry name" value="GH"/>
</dbReference>
<dbReference type="NCBIfam" id="TIGR01515">
    <property type="entry name" value="branching_enzym"/>
    <property type="match status" value="1"/>
</dbReference>
<evidence type="ECO:0000256" key="7">
    <source>
        <dbReference type="ARBA" id="ARBA00023056"/>
    </source>
</evidence>
<comment type="similarity">
    <text evidence="3 9">Belongs to the glycosyl hydrolase 13 family. GlgB subfamily.</text>
</comment>
<feature type="domain" description="Glycosyl hydrolase family 13 catalytic" evidence="10">
    <location>
        <begin position="259"/>
        <end position="610"/>
    </location>
</feature>
<feature type="active site" description="Nucleophile" evidence="9">
    <location>
        <position position="411"/>
    </location>
</feature>
<dbReference type="EC" id="2.4.1.18" evidence="9"/>
<evidence type="ECO:0000256" key="4">
    <source>
        <dbReference type="ARBA" id="ARBA00022600"/>
    </source>
</evidence>
<evidence type="ECO:0000256" key="5">
    <source>
        <dbReference type="ARBA" id="ARBA00022676"/>
    </source>
</evidence>
<dbReference type="NCBIfam" id="NF003811">
    <property type="entry name" value="PRK05402.1"/>
    <property type="match status" value="1"/>
</dbReference>
<comment type="catalytic activity">
    <reaction evidence="1 9">
        <text>Transfers a segment of a (1-&gt;4)-alpha-D-glucan chain to a primary hydroxy group in a similar glucan chain.</text>
        <dbReference type="EC" id="2.4.1.18"/>
    </reaction>
</comment>
<dbReference type="Proteomes" id="UP001500213">
    <property type="component" value="Unassembled WGS sequence"/>
</dbReference>
<dbReference type="InterPro" id="IPR014756">
    <property type="entry name" value="Ig_E-set"/>
</dbReference>
<evidence type="ECO:0000256" key="2">
    <source>
        <dbReference type="ARBA" id="ARBA00004964"/>
    </source>
</evidence>
<evidence type="ECO:0000313" key="12">
    <source>
        <dbReference type="Proteomes" id="UP001500213"/>
    </source>
</evidence>
<organism evidence="11 12">
    <name type="scientific">Gryllotalpicola kribbensis</name>
    <dbReference type="NCBI Taxonomy" id="993084"/>
    <lineage>
        <taxon>Bacteria</taxon>
        <taxon>Bacillati</taxon>
        <taxon>Actinomycetota</taxon>
        <taxon>Actinomycetes</taxon>
        <taxon>Micrococcales</taxon>
        <taxon>Microbacteriaceae</taxon>
        <taxon>Gryllotalpicola</taxon>
    </lineage>
</organism>
<feature type="active site" description="Proton donor" evidence="9">
    <location>
        <position position="464"/>
    </location>
</feature>
<accession>A0ABP8B1C0</accession>
<dbReference type="EMBL" id="BAABBX010000018">
    <property type="protein sequence ID" value="GAA4195241.1"/>
    <property type="molecule type" value="Genomic_DNA"/>
</dbReference>
<evidence type="ECO:0000313" key="11">
    <source>
        <dbReference type="EMBL" id="GAA4195241.1"/>
    </source>
</evidence>
<keyword evidence="7 9" id="KW-0320">Glycogen biosynthesis</keyword>
<dbReference type="InterPro" id="IPR013783">
    <property type="entry name" value="Ig-like_fold"/>
</dbReference>
<dbReference type="InterPro" id="IPR006047">
    <property type="entry name" value="GH13_cat_dom"/>
</dbReference>
<name>A0ABP8B1C0_9MICO</name>